<organism evidence="2 3">
    <name type="scientific">Clostridium omnivorum</name>
    <dbReference type="NCBI Taxonomy" id="1604902"/>
    <lineage>
        <taxon>Bacteria</taxon>
        <taxon>Bacillati</taxon>
        <taxon>Bacillota</taxon>
        <taxon>Clostridia</taxon>
        <taxon>Eubacteriales</taxon>
        <taxon>Clostridiaceae</taxon>
        <taxon>Clostridium</taxon>
    </lineage>
</organism>
<comment type="caution">
    <text evidence="2">The sequence shown here is derived from an EMBL/GenBank/DDBJ whole genome shotgun (WGS) entry which is preliminary data.</text>
</comment>
<reference evidence="2 3" key="1">
    <citation type="journal article" date="2024" name="Int. J. Syst. Evol. Microbiol.">
        <title>Clostridium omnivorum sp. nov., isolated from anoxic soil under the treatment of reductive soil disinfestation.</title>
        <authorList>
            <person name="Ueki A."/>
            <person name="Tonouchi A."/>
            <person name="Kaku N."/>
            <person name="Honma S."/>
            <person name="Ueki K."/>
        </authorList>
    </citation>
    <scope>NUCLEOTIDE SEQUENCE [LARGE SCALE GENOMIC DNA]</scope>
    <source>
        <strain evidence="2 3">E14</strain>
    </source>
</reference>
<protein>
    <recommendedName>
        <fullName evidence="1">Putative Se/S carrier protein-like domain-containing protein</fullName>
    </recommendedName>
</protein>
<proteinExistence type="predicted"/>
<keyword evidence="3" id="KW-1185">Reference proteome</keyword>
<evidence type="ECO:0000313" key="2">
    <source>
        <dbReference type="EMBL" id="GLC30451.1"/>
    </source>
</evidence>
<dbReference type="EMBL" id="BRXR01000001">
    <property type="protein sequence ID" value="GLC30451.1"/>
    <property type="molecule type" value="Genomic_DNA"/>
</dbReference>
<sequence length="83" mass="9387">MDNYYLITFENTHSAMNAETILKQNSIKNIVMPTPTYITKSCGISLKFDKADLPTVAKLIKDESIKIKVVYLKEGSEFKAVEL</sequence>
<name>A0ABQ5N5M9_9CLOT</name>
<accession>A0ABQ5N5M9</accession>
<dbReference type="Proteomes" id="UP001208567">
    <property type="component" value="Unassembled WGS sequence"/>
</dbReference>
<evidence type="ECO:0000259" key="1">
    <source>
        <dbReference type="Pfam" id="PF11823"/>
    </source>
</evidence>
<dbReference type="InterPro" id="IPR021778">
    <property type="entry name" value="Se/S_carrier-like"/>
</dbReference>
<gene>
    <name evidence="2" type="ORF">bsdE14_18610</name>
</gene>
<evidence type="ECO:0000313" key="3">
    <source>
        <dbReference type="Proteomes" id="UP001208567"/>
    </source>
</evidence>
<dbReference type="RefSeq" id="WP_264849716.1">
    <property type="nucleotide sequence ID" value="NZ_BRXR01000001.1"/>
</dbReference>
<dbReference type="Pfam" id="PF11823">
    <property type="entry name" value="Se_S_carrier"/>
    <property type="match status" value="1"/>
</dbReference>
<feature type="domain" description="Putative Se/S carrier protein-like" evidence="1">
    <location>
        <begin position="4"/>
        <end position="71"/>
    </location>
</feature>